<dbReference type="EMBL" id="QKYV01000030">
    <property type="protein sequence ID" value="PZW36918.1"/>
    <property type="molecule type" value="Genomic_DNA"/>
</dbReference>
<dbReference type="AlphaFoldDB" id="A0A2W7HY47"/>
<keyword evidence="1" id="KW-0175">Coiled coil</keyword>
<evidence type="ECO:0008006" key="5">
    <source>
        <dbReference type="Google" id="ProtNLM"/>
    </source>
</evidence>
<feature type="coiled-coil region" evidence="1">
    <location>
        <begin position="158"/>
        <end position="185"/>
    </location>
</feature>
<reference evidence="3 4" key="1">
    <citation type="submission" date="2018-06" db="EMBL/GenBank/DDBJ databases">
        <title>Genomic Encyclopedia of Archaeal and Bacterial Type Strains, Phase II (KMG-II): from individual species to whole genera.</title>
        <authorList>
            <person name="Goeker M."/>
        </authorList>
    </citation>
    <scope>NUCLEOTIDE SEQUENCE [LARGE SCALE GENOMIC DNA]</scope>
    <source>
        <strain evidence="3 4">DSM 15361</strain>
    </source>
</reference>
<organism evidence="3 4">
    <name type="scientific">Mesonia algae</name>
    <dbReference type="NCBI Taxonomy" id="213248"/>
    <lineage>
        <taxon>Bacteria</taxon>
        <taxon>Pseudomonadati</taxon>
        <taxon>Bacteroidota</taxon>
        <taxon>Flavobacteriia</taxon>
        <taxon>Flavobacteriales</taxon>
        <taxon>Flavobacteriaceae</taxon>
        <taxon>Mesonia</taxon>
    </lineage>
</organism>
<keyword evidence="2" id="KW-0812">Transmembrane</keyword>
<evidence type="ECO:0000256" key="2">
    <source>
        <dbReference type="SAM" id="Phobius"/>
    </source>
</evidence>
<feature type="transmembrane region" description="Helical" evidence="2">
    <location>
        <begin position="12"/>
        <end position="32"/>
    </location>
</feature>
<name>A0A2W7HY47_9FLAO</name>
<sequence length="230" mass="27127">MNLNLEFLEPYILYILLGFITILVLYIRSFVVESGKIAALKRRNKELVEETESIKKEHQLDISKRKYQYESKKDQYLNFYKTIDSFTTEANKKMKDKLIPILDKFYKDYLNAAEKGDKKGENNAVTVMSKRMQQITFDSYEELTRLRQETNTIRVIASDEMIKKLNLLERAYEKLMEKSDKMMSALPTLITVNDQEKINSLQKEIEISGRVVKSINDDIIKLMRKELNEI</sequence>
<keyword evidence="4" id="KW-1185">Reference proteome</keyword>
<keyword evidence="2" id="KW-1133">Transmembrane helix</keyword>
<evidence type="ECO:0000256" key="1">
    <source>
        <dbReference type="SAM" id="Coils"/>
    </source>
</evidence>
<protein>
    <recommendedName>
        <fullName evidence="5">5-bromo-4-chloroindolyl phosphate hydrolysis protein</fullName>
    </recommendedName>
</protein>
<gene>
    <name evidence="3" type="ORF">LX95_02923</name>
</gene>
<comment type="caution">
    <text evidence="3">The sequence shown here is derived from an EMBL/GenBank/DDBJ whole genome shotgun (WGS) entry which is preliminary data.</text>
</comment>
<dbReference type="Proteomes" id="UP000249542">
    <property type="component" value="Unassembled WGS sequence"/>
</dbReference>
<proteinExistence type="predicted"/>
<evidence type="ECO:0000313" key="3">
    <source>
        <dbReference type="EMBL" id="PZW36918.1"/>
    </source>
</evidence>
<keyword evidence="2" id="KW-0472">Membrane</keyword>
<accession>A0A2W7HY47</accession>
<evidence type="ECO:0000313" key="4">
    <source>
        <dbReference type="Proteomes" id="UP000249542"/>
    </source>
</evidence>